<accession>M4B6K1</accession>
<reference evidence="2" key="2">
    <citation type="journal article" date="2014" name="PLoS Pathog.">
        <title>Expression profiling during arabidopsis/downy mildew interaction reveals a highly-expressed effector that attenuates responses to salicylic acid.</title>
        <authorList>
            <person name="Asai S."/>
            <person name="Rallapalli G."/>
            <person name="Piquerez S.J.M."/>
            <person name="Caillaud M.C."/>
            <person name="Furzer O.J."/>
            <person name="Ishaque N."/>
            <person name="Wirthmueller L."/>
            <person name="Fabro G."/>
            <person name="Shirasu K."/>
            <person name="Jones J.D.G."/>
        </authorList>
    </citation>
    <scope>NUCLEOTIDE SEQUENCE</scope>
    <source>
        <strain evidence="2">Emoy2</strain>
    </source>
</reference>
<name>M4B6K1_HYAAE</name>
<reference evidence="4" key="3">
    <citation type="submission" date="2015-06" db="UniProtKB">
        <authorList>
            <consortium name="EnsemblProtists"/>
        </authorList>
    </citation>
    <scope>IDENTIFICATION</scope>
    <source>
        <strain evidence="4">Emoy2</strain>
    </source>
</reference>
<dbReference type="EMBL" id="AB922461">
    <property type="protein sequence ID" value="BAP69037.1"/>
    <property type="molecule type" value="mRNA"/>
</dbReference>
<reference evidence="5" key="1">
    <citation type="journal article" date="2010" name="Science">
        <title>Signatures of adaptation to obligate biotrophy in the Hyaloperonospora arabidopsidis genome.</title>
        <authorList>
            <person name="Baxter L."/>
            <person name="Tripathy S."/>
            <person name="Ishaque N."/>
            <person name="Boot N."/>
            <person name="Cabral A."/>
            <person name="Kemen E."/>
            <person name="Thines M."/>
            <person name="Ah-Fong A."/>
            <person name="Anderson R."/>
            <person name="Badejoko W."/>
            <person name="Bittner-Eddy P."/>
            <person name="Boore J.L."/>
            <person name="Chibucos M.C."/>
            <person name="Coates M."/>
            <person name="Dehal P."/>
            <person name="Delehaunty K."/>
            <person name="Dong S."/>
            <person name="Downton P."/>
            <person name="Dumas B."/>
            <person name="Fabro G."/>
            <person name="Fronick C."/>
            <person name="Fuerstenberg S.I."/>
            <person name="Fulton L."/>
            <person name="Gaulin E."/>
            <person name="Govers F."/>
            <person name="Hughes L."/>
            <person name="Humphray S."/>
            <person name="Jiang R.H."/>
            <person name="Judelson H."/>
            <person name="Kamoun S."/>
            <person name="Kyung K."/>
            <person name="Meijer H."/>
            <person name="Minx P."/>
            <person name="Morris P."/>
            <person name="Nelson J."/>
            <person name="Phuntumart V."/>
            <person name="Qutob D."/>
            <person name="Rehmany A."/>
            <person name="Rougon-Cardoso A."/>
            <person name="Ryden P."/>
            <person name="Torto-Alalibo T."/>
            <person name="Studholme D."/>
            <person name="Wang Y."/>
            <person name="Win J."/>
            <person name="Wood J."/>
            <person name="Clifton S.W."/>
            <person name="Rogers J."/>
            <person name="Van den Ackerveken G."/>
            <person name="Jones J.D."/>
            <person name="McDowell J.M."/>
            <person name="Beynon J."/>
            <person name="Tyler B.M."/>
        </authorList>
    </citation>
    <scope>NUCLEOTIDE SEQUENCE [LARGE SCALE GENOMIC DNA]</scope>
    <source>
        <strain evidence="5">Emoy2</strain>
    </source>
</reference>
<dbReference type="Proteomes" id="UP000011713">
    <property type="component" value="Unassembled WGS sequence"/>
</dbReference>
<evidence type="ECO:0000256" key="1">
    <source>
        <dbReference type="SAM" id="SignalP"/>
    </source>
</evidence>
<protein>
    <submittedName>
        <fullName evidence="2">RxLR effector candidate protein</fullName>
    </submittedName>
</protein>
<sequence>MRLYCIPLAILLANSHASGTALSRPNHPVSEVTQDVAPAAGVAAHGADDGTTLRHLDVPAHKIEEERMINAGRLSEIIKRYIPFTTGWRVKRMRKRYKDEREALERKNSDIRHAMS</sequence>
<keyword evidence="5" id="KW-1185">Reference proteome</keyword>
<dbReference type="VEuPathDB" id="FungiDB:HpaG801902"/>
<keyword evidence="1" id="KW-0732">Signal</keyword>
<evidence type="ECO:0000313" key="3">
    <source>
        <dbReference type="EMBL" id="BAP69037.1"/>
    </source>
</evidence>
<dbReference type="EnsemblProtists" id="HpaT801900">
    <property type="protein sequence ID" value="HpaP801900"/>
    <property type="gene ID" value="HpaG801900"/>
</dbReference>
<dbReference type="AlphaFoldDB" id="M4B6K1"/>
<feature type="signal peptide" evidence="1">
    <location>
        <begin position="1"/>
        <end position="17"/>
    </location>
</feature>
<feature type="chain" id="PRO_5009704491" evidence="1">
    <location>
        <begin position="18"/>
        <end position="116"/>
    </location>
</feature>
<dbReference type="EMBL" id="AB922460">
    <property type="protein sequence ID" value="BAP69036.1"/>
    <property type="molecule type" value="mRNA"/>
</dbReference>
<dbReference type="EMBL" id="JH598637">
    <property type="status" value="NOT_ANNOTATED_CDS"/>
    <property type="molecule type" value="Genomic_DNA"/>
</dbReference>
<dbReference type="VEuPathDB" id="FungiDB:HpaG801900"/>
<organism evidence="4 5">
    <name type="scientific">Hyaloperonospora arabidopsidis (strain Emoy2)</name>
    <name type="common">Downy mildew agent</name>
    <name type="synonym">Peronospora arabidopsidis</name>
    <dbReference type="NCBI Taxonomy" id="559515"/>
    <lineage>
        <taxon>Eukaryota</taxon>
        <taxon>Sar</taxon>
        <taxon>Stramenopiles</taxon>
        <taxon>Oomycota</taxon>
        <taxon>Peronosporomycetes</taxon>
        <taxon>Peronosporales</taxon>
        <taxon>Peronosporaceae</taxon>
        <taxon>Hyaloperonospora</taxon>
    </lineage>
</organism>
<proteinExistence type="evidence at transcript level"/>
<dbReference type="InParanoid" id="M4B6K1"/>
<dbReference type="HOGENOM" id="CLU_2101609_0_0_1"/>
<evidence type="ECO:0000313" key="4">
    <source>
        <dbReference type="EnsemblProtists" id="HpaP801902"/>
    </source>
</evidence>
<gene>
    <name evidence="3" type="primary">HaRxLL138b</name>
    <name evidence="2" type="synonym">HaRxLL138</name>
</gene>
<evidence type="ECO:0000313" key="5">
    <source>
        <dbReference type="Proteomes" id="UP000011713"/>
    </source>
</evidence>
<evidence type="ECO:0000313" key="2">
    <source>
        <dbReference type="EMBL" id="BAP69036.1"/>
    </source>
</evidence>
<dbReference type="EnsemblProtists" id="HpaT801902">
    <property type="protein sequence ID" value="HpaP801902"/>
    <property type="gene ID" value="HpaG801902"/>
</dbReference>